<dbReference type="Proteomes" id="UP000294360">
    <property type="component" value="Chromosome"/>
</dbReference>
<evidence type="ECO:0008006" key="3">
    <source>
        <dbReference type="Google" id="ProtNLM"/>
    </source>
</evidence>
<dbReference type="EMBL" id="LR536450">
    <property type="protein sequence ID" value="VFU07886.1"/>
    <property type="molecule type" value="Genomic_DNA"/>
</dbReference>
<organism evidence="1 2">
    <name type="scientific">Methylocella tundrae</name>
    <dbReference type="NCBI Taxonomy" id="227605"/>
    <lineage>
        <taxon>Bacteria</taxon>
        <taxon>Pseudomonadati</taxon>
        <taxon>Pseudomonadota</taxon>
        <taxon>Alphaproteobacteria</taxon>
        <taxon>Hyphomicrobiales</taxon>
        <taxon>Beijerinckiaceae</taxon>
        <taxon>Methylocella</taxon>
    </lineage>
</organism>
<sequence>MAGDVNKAILIGHLGRNPDVRHNKAKVE</sequence>
<dbReference type="KEGG" id="mtun:MTUNDRAET4_0993"/>
<proteinExistence type="predicted"/>
<accession>A0A4U8YX17</accession>
<protein>
    <recommendedName>
        <fullName evidence="3">Single-stranded DNA-binding protein</fullName>
    </recommendedName>
</protein>
<gene>
    <name evidence="1" type="ORF">MTUNDRAET4_0993</name>
</gene>
<evidence type="ECO:0000313" key="1">
    <source>
        <dbReference type="EMBL" id="VFU07886.1"/>
    </source>
</evidence>
<evidence type="ECO:0000313" key="2">
    <source>
        <dbReference type="Proteomes" id="UP000294360"/>
    </source>
</evidence>
<name>A0A4U8YX17_METTU</name>
<reference evidence="1 2" key="1">
    <citation type="submission" date="2019-03" db="EMBL/GenBank/DDBJ databases">
        <authorList>
            <person name="Kox A.R. M."/>
        </authorList>
    </citation>
    <scope>NUCLEOTIDE SEQUENCE [LARGE SCALE GENOMIC DNA]</scope>
    <source>
        <strain evidence="1">MTUNDRAET4 annotated genome</strain>
    </source>
</reference>
<dbReference type="AlphaFoldDB" id="A0A4U8YX17"/>